<proteinExistence type="predicted"/>
<keyword evidence="1" id="KW-0238">DNA-binding</keyword>
<reference evidence="1 2" key="1">
    <citation type="submission" date="2018-06" db="EMBL/GenBank/DDBJ databases">
        <authorList>
            <consortium name="Pathogen Informatics"/>
            <person name="Doyle S."/>
        </authorList>
    </citation>
    <scope>NUCLEOTIDE SEQUENCE [LARGE SCALE GENOMIC DNA]</scope>
    <source>
        <strain evidence="1 2">NCTC11807</strain>
    </source>
</reference>
<sequence>MLCFLTKHYKEQFNSHELATLTCLNLVQLRRVVSYLTDQHYITVQRGKVGGYHANERTAQVNLAELYPHFVLDKNNNQKIFTGDSTSNCQISKQIAHTMSHYYTLEHQLILNYYQNKTISDVLYDILREVA</sequence>
<protein>
    <submittedName>
        <fullName evidence="1">Putative DNA-binding protein</fullName>
    </submittedName>
</protein>
<dbReference type="EMBL" id="UHDZ01000001">
    <property type="protein sequence ID" value="SUM74013.1"/>
    <property type="molecule type" value="Genomic_DNA"/>
</dbReference>
<dbReference type="AlphaFoldDB" id="A0A380H7R3"/>
<dbReference type="NCBIfam" id="NF041852">
    <property type="entry name" value="trans_reg_HypR"/>
    <property type="match status" value="1"/>
</dbReference>
<dbReference type="Pfam" id="PF02082">
    <property type="entry name" value="Rrf2"/>
    <property type="match status" value="1"/>
</dbReference>
<evidence type="ECO:0000313" key="2">
    <source>
        <dbReference type="Proteomes" id="UP000255425"/>
    </source>
</evidence>
<dbReference type="SUPFAM" id="SSF46785">
    <property type="entry name" value="Winged helix' DNA-binding domain"/>
    <property type="match status" value="1"/>
</dbReference>
<gene>
    <name evidence="1" type="ORF">NCTC11807_02395</name>
</gene>
<accession>A0A380H7R3</accession>
<name>A0A380H7R3_9STAP</name>
<dbReference type="PANTHER" id="PTHR33221">
    <property type="entry name" value="WINGED HELIX-TURN-HELIX TRANSCRIPTIONAL REGULATOR, RRF2 FAMILY"/>
    <property type="match status" value="1"/>
</dbReference>
<keyword evidence="2" id="KW-1185">Reference proteome</keyword>
<dbReference type="PANTHER" id="PTHR33221:SF15">
    <property type="entry name" value="HTH-TYPE TRANSCRIPTIONAL REGULATOR YWGB-RELATED"/>
    <property type="match status" value="1"/>
</dbReference>
<organism evidence="1 2">
    <name type="scientific">Staphylococcus saccharolyticus</name>
    <dbReference type="NCBI Taxonomy" id="33028"/>
    <lineage>
        <taxon>Bacteria</taxon>
        <taxon>Bacillati</taxon>
        <taxon>Bacillota</taxon>
        <taxon>Bacilli</taxon>
        <taxon>Bacillales</taxon>
        <taxon>Staphylococcaceae</taxon>
        <taxon>Staphylococcus</taxon>
    </lineage>
</organism>
<dbReference type="InterPro" id="IPR036388">
    <property type="entry name" value="WH-like_DNA-bd_sf"/>
</dbReference>
<dbReference type="Proteomes" id="UP000255425">
    <property type="component" value="Unassembled WGS sequence"/>
</dbReference>
<dbReference type="InterPro" id="IPR036390">
    <property type="entry name" value="WH_DNA-bd_sf"/>
</dbReference>
<dbReference type="GO" id="GO:0003700">
    <property type="term" value="F:DNA-binding transcription factor activity"/>
    <property type="evidence" value="ECO:0007669"/>
    <property type="project" value="TreeGrafter"/>
</dbReference>
<evidence type="ECO:0000313" key="1">
    <source>
        <dbReference type="EMBL" id="SUM74013.1"/>
    </source>
</evidence>
<dbReference type="GO" id="GO:0003677">
    <property type="term" value="F:DNA binding"/>
    <property type="evidence" value="ECO:0007669"/>
    <property type="project" value="UniProtKB-KW"/>
</dbReference>
<dbReference type="InterPro" id="IPR000944">
    <property type="entry name" value="Tscrpt_reg_Rrf2"/>
</dbReference>
<dbReference type="Gene3D" id="1.10.10.10">
    <property type="entry name" value="Winged helix-like DNA-binding domain superfamily/Winged helix DNA-binding domain"/>
    <property type="match status" value="1"/>
</dbReference>
<dbReference type="PROSITE" id="PS51197">
    <property type="entry name" value="HTH_RRF2_2"/>
    <property type="match status" value="1"/>
</dbReference>
<dbReference type="GO" id="GO:0005829">
    <property type="term" value="C:cytosol"/>
    <property type="evidence" value="ECO:0007669"/>
    <property type="project" value="TreeGrafter"/>
</dbReference>